<protein>
    <submittedName>
        <fullName evidence="1">AAA-domain-containing protein</fullName>
    </submittedName>
</protein>
<sequence length="903" mass="96515">MASQDIFARLKANQAQADEQKAQQARATAAGSNSPASSSKASASNPKPSASTAPQSRPPTFHTVVESSTSSSSSSSAYRARVLLPIDSLKALKIQTGDAVLLYPGSPLESAIPPPIAVATVWPSFALDNATVQLPPLLSTSQSFLPGEHVGILPIQGNAAEKNSGPSRLPIASAIRLHILSRERVDEDSVLPSSRIVHAGSSVQLGADVKLPRMDRNLLSVFVKEALIELECVHVCQALTIPFQGSLYEIQVHSVKDLNQSEGLKVRVPLGSTSKARHSTAEIFAVSRFTEVTVCTPPKGGAASTLGRDETAVVTKDSKLPLPSQSKARAHQVEQRAKEAYADIGGLDKQIEEIRALVEMPLTRPEIFVEYGLKPPKGVLLFGPPGTGKTSLAKAVAASTGSSFLTINGPELSSAFHGETESKLRAAFREARRKSPCVIIIDEIDALAPRREGGSGDGGGGDGAGEVERRVVAQLLTLLDGMEDGSGEDLDSGDEDDDQDDQDGSPGRGDKVASPPRIVVLAATNRPNAIDPALRRPGRLDREIEIGIPSASSRLSILNTLLRKVPHSLNEEQISDLAARTHGFVGADLSALVREAGMKAVRRAFDRQAKGIDDELSKAMGSIRIHDPPAEEGLCNDDFTSALPLVRPSAMREIFLEPPKVYWSDIAGSDSSEGHQATKSVHSQVRELVEWPLKHADVFRRLGVQPPRGVLLYGPPGCSKTLIARALATESGLNFIAVKGPELYSKYVGESERAVREIFKKARAASPSIIFFDEIDALTTTRSTGSEAQDGPSDRVIASLLNEMDGIETLSNVIIVAATNRPEIIDPALLRPGRLDRLLYVGPPDQKSRRQILEKRTSKMSVQPDLDLESLASLTQGCSGAEVVSICQEAGILAMNEDIDCRF</sequence>
<accession>A0ACD0NMY9</accession>
<proteinExistence type="predicted"/>
<name>A0ACD0NMY9_9BASI</name>
<evidence type="ECO:0000313" key="2">
    <source>
        <dbReference type="Proteomes" id="UP000245626"/>
    </source>
</evidence>
<dbReference type="EMBL" id="KZ820516">
    <property type="protein sequence ID" value="PWN47173.1"/>
    <property type="molecule type" value="Genomic_DNA"/>
</dbReference>
<keyword evidence="2" id="KW-1185">Reference proteome</keyword>
<dbReference type="Proteomes" id="UP000245626">
    <property type="component" value="Unassembled WGS sequence"/>
</dbReference>
<reference evidence="1 2" key="1">
    <citation type="journal article" date="2018" name="Mol. Biol. Evol.">
        <title>Broad Genomic Sampling Reveals a Smut Pathogenic Ancestry of the Fungal Clade Ustilaginomycotina.</title>
        <authorList>
            <person name="Kijpornyongpan T."/>
            <person name="Mondo S.J."/>
            <person name="Barry K."/>
            <person name="Sandor L."/>
            <person name="Lee J."/>
            <person name="Lipzen A."/>
            <person name="Pangilinan J."/>
            <person name="LaButti K."/>
            <person name="Hainaut M."/>
            <person name="Henrissat B."/>
            <person name="Grigoriev I.V."/>
            <person name="Spatafora J.W."/>
            <person name="Aime M.C."/>
        </authorList>
    </citation>
    <scope>NUCLEOTIDE SEQUENCE [LARGE SCALE GENOMIC DNA]</scope>
    <source>
        <strain evidence="1 2">SA 807</strain>
    </source>
</reference>
<evidence type="ECO:0000313" key="1">
    <source>
        <dbReference type="EMBL" id="PWN47173.1"/>
    </source>
</evidence>
<organism evidence="1 2">
    <name type="scientific">Violaceomyces palustris</name>
    <dbReference type="NCBI Taxonomy" id="1673888"/>
    <lineage>
        <taxon>Eukaryota</taxon>
        <taxon>Fungi</taxon>
        <taxon>Dikarya</taxon>
        <taxon>Basidiomycota</taxon>
        <taxon>Ustilaginomycotina</taxon>
        <taxon>Ustilaginomycetes</taxon>
        <taxon>Violaceomycetales</taxon>
        <taxon>Violaceomycetaceae</taxon>
        <taxon>Violaceomyces</taxon>
    </lineage>
</organism>
<feature type="non-terminal residue" evidence="1">
    <location>
        <position position="903"/>
    </location>
</feature>
<gene>
    <name evidence="1" type="ORF">IE53DRAFT_390684</name>
</gene>